<protein>
    <submittedName>
        <fullName evidence="1">Uncharacterized protein</fullName>
    </submittedName>
</protein>
<dbReference type="EMBL" id="UINC01230985">
    <property type="protein sequence ID" value="SVE63337.1"/>
    <property type="molecule type" value="Genomic_DNA"/>
</dbReference>
<sequence length="48" mass="5363">KKAFVIALKIFSDLNGAIEPSRRTTLRLNKLTLFTISASLDTDELLDI</sequence>
<proteinExistence type="predicted"/>
<dbReference type="AlphaFoldDB" id="A0A383F2H3"/>
<reference evidence="1" key="1">
    <citation type="submission" date="2018-05" db="EMBL/GenBank/DDBJ databases">
        <authorList>
            <person name="Lanie J.A."/>
            <person name="Ng W.-L."/>
            <person name="Kazmierczak K.M."/>
            <person name="Andrzejewski T.M."/>
            <person name="Davidsen T.M."/>
            <person name="Wayne K.J."/>
            <person name="Tettelin H."/>
            <person name="Glass J.I."/>
            <person name="Rusch D."/>
            <person name="Podicherti R."/>
            <person name="Tsui H.-C.T."/>
            <person name="Winkler M.E."/>
        </authorList>
    </citation>
    <scope>NUCLEOTIDE SEQUENCE</scope>
</reference>
<organism evidence="1">
    <name type="scientific">marine metagenome</name>
    <dbReference type="NCBI Taxonomy" id="408172"/>
    <lineage>
        <taxon>unclassified sequences</taxon>
        <taxon>metagenomes</taxon>
        <taxon>ecological metagenomes</taxon>
    </lineage>
</organism>
<accession>A0A383F2H3</accession>
<evidence type="ECO:0000313" key="1">
    <source>
        <dbReference type="EMBL" id="SVE63337.1"/>
    </source>
</evidence>
<gene>
    <name evidence="1" type="ORF">METZ01_LOCUS516191</name>
</gene>
<feature type="non-terminal residue" evidence="1">
    <location>
        <position position="1"/>
    </location>
</feature>
<name>A0A383F2H3_9ZZZZ</name>